<dbReference type="Proteomes" id="UP000283509">
    <property type="component" value="Unassembled WGS sequence"/>
</dbReference>
<evidence type="ECO:0000256" key="8">
    <source>
        <dbReference type="SAM" id="Phobius"/>
    </source>
</evidence>
<keyword evidence="5" id="KW-0406">Ion transport</keyword>
<keyword evidence="7" id="KW-0407">Ion channel</keyword>
<reference evidence="11 12" key="2">
    <citation type="submission" date="2019-01" db="EMBL/GenBank/DDBJ databases">
        <title>The decoding of complex shrimp genome reveals the adaptation for benthos swimmer, frequently molting mechanism and breeding impact on genome.</title>
        <authorList>
            <person name="Sun Y."/>
            <person name="Gao Y."/>
            <person name="Yu Y."/>
        </authorList>
    </citation>
    <scope>NUCLEOTIDE SEQUENCE [LARGE SCALE GENOMIC DNA]</scope>
    <source>
        <tissue evidence="11">Muscle</tissue>
    </source>
</reference>
<evidence type="ECO:0000259" key="10">
    <source>
        <dbReference type="Pfam" id="PF25508"/>
    </source>
</evidence>
<dbReference type="InterPro" id="IPR057366">
    <property type="entry name" value="TRPM-like"/>
</dbReference>
<reference evidence="11 12" key="1">
    <citation type="submission" date="2018-04" db="EMBL/GenBank/DDBJ databases">
        <authorList>
            <person name="Zhang X."/>
            <person name="Yuan J."/>
            <person name="Li F."/>
            <person name="Xiang J."/>
        </authorList>
    </citation>
    <scope>NUCLEOTIDE SEQUENCE [LARGE SCALE GENOMIC DNA]</scope>
    <source>
        <tissue evidence="11">Muscle</tissue>
    </source>
</reference>
<dbReference type="Pfam" id="PF18139">
    <property type="entry name" value="LSDAT_euk"/>
    <property type="match status" value="1"/>
</dbReference>
<evidence type="ECO:0000259" key="9">
    <source>
        <dbReference type="Pfam" id="PF18139"/>
    </source>
</evidence>
<accession>A0A3R7MB55</accession>
<name>A0A3R7MB55_PENVA</name>
<dbReference type="GO" id="GO:0099604">
    <property type="term" value="F:ligand-gated calcium channel activity"/>
    <property type="evidence" value="ECO:0007669"/>
    <property type="project" value="TreeGrafter"/>
</dbReference>
<evidence type="ECO:0000256" key="5">
    <source>
        <dbReference type="ARBA" id="ARBA00023065"/>
    </source>
</evidence>
<gene>
    <name evidence="11" type="ORF">C7M84_004340</name>
</gene>
<feature type="transmembrane region" description="Helical" evidence="8">
    <location>
        <begin position="761"/>
        <end position="782"/>
    </location>
</feature>
<dbReference type="AlphaFoldDB" id="A0A3R7MB55"/>
<dbReference type="InterPro" id="IPR041491">
    <property type="entry name" value="TRPM_SLOG"/>
</dbReference>
<keyword evidence="6 8" id="KW-0472">Membrane</keyword>
<dbReference type="Pfam" id="PF25508">
    <property type="entry name" value="TRPM2"/>
    <property type="match status" value="1"/>
</dbReference>
<proteinExistence type="predicted"/>
<dbReference type="PANTHER" id="PTHR13800">
    <property type="entry name" value="TRANSIENT RECEPTOR POTENTIAL CATION CHANNEL, SUBFAMILY M, MEMBER 6"/>
    <property type="match status" value="1"/>
</dbReference>
<evidence type="ECO:0000256" key="1">
    <source>
        <dbReference type="ARBA" id="ARBA00004141"/>
    </source>
</evidence>
<evidence type="ECO:0000256" key="3">
    <source>
        <dbReference type="ARBA" id="ARBA00022692"/>
    </source>
</evidence>
<dbReference type="InterPro" id="IPR050927">
    <property type="entry name" value="TRPM"/>
</dbReference>
<keyword evidence="3 8" id="KW-0812">Transmembrane</keyword>
<comment type="caution">
    <text evidence="11">The sequence shown here is derived from an EMBL/GenBank/DDBJ whole genome shotgun (WGS) entry which is preliminary data.</text>
</comment>
<dbReference type="GO" id="GO:0005886">
    <property type="term" value="C:plasma membrane"/>
    <property type="evidence" value="ECO:0007669"/>
    <property type="project" value="TreeGrafter"/>
</dbReference>
<evidence type="ECO:0000313" key="12">
    <source>
        <dbReference type="Proteomes" id="UP000283509"/>
    </source>
</evidence>
<dbReference type="EMBL" id="QCYY01001575">
    <property type="protein sequence ID" value="ROT77034.1"/>
    <property type="molecule type" value="Genomic_DNA"/>
</dbReference>
<evidence type="ECO:0000256" key="7">
    <source>
        <dbReference type="ARBA" id="ARBA00023303"/>
    </source>
</evidence>
<comment type="subcellular location">
    <subcellularLocation>
        <location evidence="1">Membrane</location>
        <topology evidence="1">Multi-pass membrane protein</topology>
    </subcellularLocation>
</comment>
<feature type="transmembrane region" description="Helical" evidence="8">
    <location>
        <begin position="699"/>
        <end position="720"/>
    </location>
</feature>
<feature type="domain" description="TRPM-like" evidence="10">
    <location>
        <begin position="461"/>
        <end position="676"/>
    </location>
</feature>
<evidence type="ECO:0000256" key="2">
    <source>
        <dbReference type="ARBA" id="ARBA00022448"/>
    </source>
</evidence>
<feature type="domain" description="TRPM SLOG" evidence="9">
    <location>
        <begin position="145"/>
        <end position="377"/>
    </location>
</feature>
<organism evidence="11 12">
    <name type="scientific">Penaeus vannamei</name>
    <name type="common">Whiteleg shrimp</name>
    <name type="synonym">Litopenaeus vannamei</name>
    <dbReference type="NCBI Taxonomy" id="6689"/>
    <lineage>
        <taxon>Eukaryota</taxon>
        <taxon>Metazoa</taxon>
        <taxon>Ecdysozoa</taxon>
        <taxon>Arthropoda</taxon>
        <taxon>Crustacea</taxon>
        <taxon>Multicrustacea</taxon>
        <taxon>Malacostraca</taxon>
        <taxon>Eumalacostraca</taxon>
        <taxon>Eucarida</taxon>
        <taxon>Decapoda</taxon>
        <taxon>Dendrobranchiata</taxon>
        <taxon>Penaeoidea</taxon>
        <taxon>Penaeidae</taxon>
        <taxon>Penaeus</taxon>
    </lineage>
</organism>
<keyword evidence="4 8" id="KW-1133">Transmembrane helix</keyword>
<sequence>MYFWKTVTKTKGKVDTKWTSLDYQKRFRRKECVRYVPVPGHPGMCHCGLRERQHVNPLSGIHPVHSRRFSVWEPFAILDLHYLRVPTRGSHDAWHHEKDIKEFPTDAYGSLFFRQDPKGFFKVAHYIRLSDDTRTWRSSQEPPSANNDNPEVLQLFVHVWNLLEPEPPRLVISFTGDEKRFSLEGVKKKTFMAGLMKTVESTNAWLLTDGSDSGLAKVVGQTVSQMQTITEVDGRQMPQIKCIGVTSYSSCKNKDSMLNTNVKNRNKKHFYESPTCAQDGDLVLNSDHTHFLLVDNGLHSPSSASVDSFRTRLEESLCIPSPRGLEVPVVMLLLDGGVRAIDRCLKALKRRVPVLVVQGSGGAADLLADFTVNYLPLSRGCDEEEELLQNIYSKECAKKVLECCKLENKITIYNIDTDSSLDKSILTALRTGKANPADELRLALEWDRVDVAESCLNAEIDNLSEVMRLALLEEKVDFVDLLLTSGFVMSSFLTVVELRNLYNLTKPKAHIRELLGHGNDDKPLKLNDVHKLLKQVVNSHSHRYYRDTNNLFDFCSTINKITFEDPYLELLIWAILTRRNNLAKYLWKTCNYPLNTAIVATCIYQGIRDKVTDSAVRAECKAMKDHFETIAIKLTDLSYDKNVTNSVSLIHQRHMRWGGLSTLDLALVARDMSFVSSPCARAGQGMRWEGIRVKFYVRISYRVLLMISHFVLVLFNLGFIPTYTEGILALVIASEAFEKGLEMLSNEPFSASYSSWNSYDVVLLIVFLLGFFLRSLSFLGSLSA</sequence>
<dbReference type="STRING" id="6689.A0A3R7MB55"/>
<evidence type="ECO:0000256" key="4">
    <source>
        <dbReference type="ARBA" id="ARBA00022989"/>
    </source>
</evidence>
<keyword evidence="12" id="KW-1185">Reference proteome</keyword>
<feature type="transmembrane region" description="Helical" evidence="8">
    <location>
        <begin position="481"/>
        <end position="502"/>
    </location>
</feature>
<keyword evidence="2" id="KW-0813">Transport</keyword>
<dbReference type="OrthoDB" id="6411402at2759"/>
<protein>
    <submittedName>
        <fullName evidence="11">Uncharacterized protein</fullName>
    </submittedName>
</protein>
<dbReference type="PANTHER" id="PTHR13800:SF12">
    <property type="entry name" value="TRANSIENT RECEPTOR POTENTIAL CATION CHANNEL SUBFAMILY M MEMBER-LIKE 2"/>
    <property type="match status" value="1"/>
</dbReference>
<evidence type="ECO:0000256" key="6">
    <source>
        <dbReference type="ARBA" id="ARBA00023136"/>
    </source>
</evidence>
<evidence type="ECO:0000313" key="11">
    <source>
        <dbReference type="EMBL" id="ROT77034.1"/>
    </source>
</evidence>